<dbReference type="AlphaFoldDB" id="A0AAJ0GMM1"/>
<feature type="region of interest" description="Disordered" evidence="1">
    <location>
        <begin position="14"/>
        <end position="108"/>
    </location>
</feature>
<dbReference type="GeneID" id="87883045"/>
<name>A0AAJ0GMM1_9PEZI</name>
<evidence type="ECO:0000256" key="1">
    <source>
        <dbReference type="SAM" id="MobiDB-lite"/>
    </source>
</evidence>
<accession>A0AAJ0GMM1</accession>
<dbReference type="Proteomes" id="UP001273166">
    <property type="component" value="Unassembled WGS sequence"/>
</dbReference>
<sequence>WNCDAAEGYALARSDVQLPSDNNTNTLSFTEPQWSQSSSSSSGRRRRRRSSTSVSPRRGRPPSLERQDAFRDERTAKSRHSRHHHDSYDEHLLSPNEMAEHQSRGGDEEAREIADLYCMGLLYDNEYERGAGFSLDRIVRDCAGEPAYSVRVRPRKRARRAESGFVSLCSVDLAFGAFTKDEALAGWLMSGFQREEAADLRAAAASIVHEPPMLTPIYELADDAASAASAEDFLDSAYVSQLSDCAGNDDASAWAIVDGCNGTNEKAPAVGVPGMLEEAVEEEGGVDPWVVLGHDGS</sequence>
<reference evidence="2" key="2">
    <citation type="submission" date="2023-06" db="EMBL/GenBank/DDBJ databases">
        <authorList>
            <consortium name="Lawrence Berkeley National Laboratory"/>
            <person name="Mondo S.J."/>
            <person name="Hensen N."/>
            <person name="Bonometti L."/>
            <person name="Westerberg I."/>
            <person name="Brannstrom I.O."/>
            <person name="Guillou S."/>
            <person name="Cros-Aarteil S."/>
            <person name="Calhoun S."/>
            <person name="Haridas S."/>
            <person name="Kuo A."/>
            <person name="Pangilinan J."/>
            <person name="Riley R."/>
            <person name="Labutti K."/>
            <person name="Andreopoulos B."/>
            <person name="Lipzen A."/>
            <person name="Chen C."/>
            <person name="Yanf M."/>
            <person name="Daum C."/>
            <person name="Ng V."/>
            <person name="Clum A."/>
            <person name="Steindorff A."/>
            <person name="Ohm R."/>
            <person name="Martin F."/>
            <person name="Silar P."/>
            <person name="Natvig D."/>
            <person name="Lalanne C."/>
            <person name="Gautier V."/>
            <person name="Ament-Velasquez S.L."/>
            <person name="Kruys A."/>
            <person name="Hutchinson M.I."/>
            <person name="Powell A.J."/>
            <person name="Barry K."/>
            <person name="Miller A.N."/>
            <person name="Grigoriev I.V."/>
            <person name="Debuchy R."/>
            <person name="Gladieux P."/>
            <person name="Thoren M.H."/>
            <person name="Johannesson H."/>
        </authorList>
    </citation>
    <scope>NUCLEOTIDE SEQUENCE</scope>
    <source>
        <strain evidence="2">CBS 333.67</strain>
    </source>
</reference>
<gene>
    <name evidence="2" type="ORF">B0T15DRAFT_373387</name>
</gene>
<reference evidence="2" key="1">
    <citation type="journal article" date="2023" name="Mol. Phylogenet. Evol.">
        <title>Genome-scale phylogeny and comparative genomics of the fungal order Sordariales.</title>
        <authorList>
            <person name="Hensen N."/>
            <person name="Bonometti L."/>
            <person name="Westerberg I."/>
            <person name="Brannstrom I.O."/>
            <person name="Guillou S."/>
            <person name="Cros-Aarteil S."/>
            <person name="Calhoun S."/>
            <person name="Haridas S."/>
            <person name="Kuo A."/>
            <person name="Mondo S."/>
            <person name="Pangilinan J."/>
            <person name="Riley R."/>
            <person name="LaButti K."/>
            <person name="Andreopoulos B."/>
            <person name="Lipzen A."/>
            <person name="Chen C."/>
            <person name="Yan M."/>
            <person name="Daum C."/>
            <person name="Ng V."/>
            <person name="Clum A."/>
            <person name="Steindorff A."/>
            <person name="Ohm R.A."/>
            <person name="Martin F."/>
            <person name="Silar P."/>
            <person name="Natvig D.O."/>
            <person name="Lalanne C."/>
            <person name="Gautier V."/>
            <person name="Ament-Velasquez S.L."/>
            <person name="Kruys A."/>
            <person name="Hutchinson M.I."/>
            <person name="Powell A.J."/>
            <person name="Barry K."/>
            <person name="Miller A.N."/>
            <person name="Grigoriev I.V."/>
            <person name="Debuchy R."/>
            <person name="Gladieux P."/>
            <person name="Hiltunen Thoren M."/>
            <person name="Johannesson H."/>
        </authorList>
    </citation>
    <scope>NUCLEOTIDE SEQUENCE</scope>
    <source>
        <strain evidence="2">CBS 333.67</strain>
    </source>
</reference>
<dbReference type="RefSeq" id="XP_062718538.1">
    <property type="nucleotide sequence ID" value="XM_062864216.1"/>
</dbReference>
<keyword evidence="3" id="KW-1185">Reference proteome</keyword>
<protein>
    <submittedName>
        <fullName evidence="2">Uncharacterized protein</fullName>
    </submittedName>
</protein>
<feature type="compositionally biased region" description="Basic and acidic residues" evidence="1">
    <location>
        <begin position="63"/>
        <end position="76"/>
    </location>
</feature>
<organism evidence="2 3">
    <name type="scientific">Chaetomium strumarium</name>
    <dbReference type="NCBI Taxonomy" id="1170767"/>
    <lineage>
        <taxon>Eukaryota</taxon>
        <taxon>Fungi</taxon>
        <taxon>Dikarya</taxon>
        <taxon>Ascomycota</taxon>
        <taxon>Pezizomycotina</taxon>
        <taxon>Sordariomycetes</taxon>
        <taxon>Sordariomycetidae</taxon>
        <taxon>Sordariales</taxon>
        <taxon>Chaetomiaceae</taxon>
        <taxon>Chaetomium</taxon>
    </lineage>
</organism>
<proteinExistence type="predicted"/>
<evidence type="ECO:0000313" key="3">
    <source>
        <dbReference type="Proteomes" id="UP001273166"/>
    </source>
</evidence>
<feature type="compositionally biased region" description="Basic and acidic residues" evidence="1">
    <location>
        <begin position="86"/>
        <end position="108"/>
    </location>
</feature>
<feature type="non-terminal residue" evidence="2">
    <location>
        <position position="297"/>
    </location>
</feature>
<feature type="non-terminal residue" evidence="2">
    <location>
        <position position="1"/>
    </location>
</feature>
<feature type="compositionally biased region" description="Polar residues" evidence="1">
    <location>
        <begin position="17"/>
        <end position="34"/>
    </location>
</feature>
<evidence type="ECO:0000313" key="2">
    <source>
        <dbReference type="EMBL" id="KAK3302758.1"/>
    </source>
</evidence>
<dbReference type="EMBL" id="JAUDZG010000007">
    <property type="protein sequence ID" value="KAK3302758.1"/>
    <property type="molecule type" value="Genomic_DNA"/>
</dbReference>
<comment type="caution">
    <text evidence="2">The sequence shown here is derived from an EMBL/GenBank/DDBJ whole genome shotgun (WGS) entry which is preliminary data.</text>
</comment>